<evidence type="ECO:0000313" key="5">
    <source>
        <dbReference type="Proteomes" id="UP001166674"/>
    </source>
</evidence>
<organism evidence="4 5">
    <name type="scientific">Sciurus carolinensis</name>
    <name type="common">Eastern gray squirrel</name>
    <dbReference type="NCBI Taxonomy" id="30640"/>
    <lineage>
        <taxon>Eukaryota</taxon>
        <taxon>Metazoa</taxon>
        <taxon>Chordata</taxon>
        <taxon>Craniata</taxon>
        <taxon>Vertebrata</taxon>
        <taxon>Euteleostomi</taxon>
        <taxon>Mammalia</taxon>
        <taxon>Eutheria</taxon>
        <taxon>Euarchontoglires</taxon>
        <taxon>Glires</taxon>
        <taxon>Rodentia</taxon>
        <taxon>Sciuromorpha</taxon>
        <taxon>Sciuridae</taxon>
        <taxon>Sciurinae</taxon>
        <taxon>Sciurini</taxon>
        <taxon>Sciurus</taxon>
    </lineage>
</organism>
<dbReference type="EMBL" id="JAATJV010388820">
    <property type="protein sequence ID" value="MBZ3883659.1"/>
    <property type="molecule type" value="Genomic_DNA"/>
</dbReference>
<reference evidence="4" key="1">
    <citation type="submission" date="2020-03" db="EMBL/GenBank/DDBJ databases">
        <title>Studies in the Genomics of Life Span.</title>
        <authorList>
            <person name="Glass D."/>
        </authorList>
    </citation>
    <scope>NUCLEOTIDE SEQUENCE</scope>
    <source>
        <strain evidence="4">SUZIE</strain>
        <tissue evidence="4">Muscle</tissue>
    </source>
</reference>
<dbReference type="InterPro" id="IPR002164">
    <property type="entry name" value="NAP_family"/>
</dbReference>
<sequence length="350" mass="38605">MADEGAGALETAGSPPPGPVQEGCQRLAPGAGGRRDPDPAAGPGTTPPAPGRKEAVSVATDPSMESGPDGDETPETCSAEELGARAGAGGKAEEVTTEEGAIFVEEAAEAVEKQQVGEEKLEVGAEAQEALRPLNLDGLIVDPLQVVQWELEALSGQADRAHLLLERKFGRMRRLHLARRSFIIQNIPGFWVTAFLNHPQLATMISPRDEDMLGYLMNLEVRELRQARSGCKFKFRFWSNPYFENKVIVKEYECRSSGRVVSIATRIQWHPGQEPPALVHRNRDTVLSFFSWFSQHSLPEADSVAQIIKDDLWPNPLQYYLLGDRPHRDRRALARWPAEAPPRACRFQSG</sequence>
<dbReference type="Gene3D" id="3.30.1120.90">
    <property type="entry name" value="Nucleosome assembly protein"/>
    <property type="match status" value="1"/>
</dbReference>
<dbReference type="Proteomes" id="UP001166674">
    <property type="component" value="Unassembled WGS sequence"/>
</dbReference>
<evidence type="ECO:0000313" key="4">
    <source>
        <dbReference type="EMBL" id="MBZ3883659.1"/>
    </source>
</evidence>
<comment type="caution">
    <text evidence="4">The sequence shown here is derived from an EMBL/GenBank/DDBJ whole genome shotgun (WGS) entry which is preliminary data.</text>
</comment>
<dbReference type="Gene3D" id="1.20.5.1500">
    <property type="match status" value="1"/>
</dbReference>
<dbReference type="InterPro" id="IPR037231">
    <property type="entry name" value="NAP-like_sf"/>
</dbReference>
<evidence type="ECO:0000256" key="3">
    <source>
        <dbReference type="SAM" id="MobiDB-lite"/>
    </source>
</evidence>
<evidence type="ECO:0000256" key="2">
    <source>
        <dbReference type="RuleBase" id="RU003876"/>
    </source>
</evidence>
<dbReference type="FunFam" id="3.30.1120.90:FF:000002">
    <property type="entry name" value="Testis-specific Y-encoded-like protein 2"/>
    <property type="match status" value="1"/>
</dbReference>
<feature type="region of interest" description="Disordered" evidence="3">
    <location>
        <begin position="1"/>
        <end position="76"/>
    </location>
</feature>
<dbReference type="GO" id="GO:0006334">
    <property type="term" value="P:nucleosome assembly"/>
    <property type="evidence" value="ECO:0007669"/>
    <property type="project" value="InterPro"/>
</dbReference>
<proteinExistence type="inferred from homology"/>
<gene>
    <name evidence="4" type="ORF">SUZIE_174045</name>
</gene>
<keyword evidence="5" id="KW-1185">Reference proteome</keyword>
<dbReference type="GO" id="GO:0005634">
    <property type="term" value="C:nucleus"/>
    <property type="evidence" value="ECO:0007669"/>
    <property type="project" value="InterPro"/>
</dbReference>
<protein>
    <submittedName>
        <fullName evidence="4">Testis-specific Y-encoded-like protein 1</fullName>
    </submittedName>
</protein>
<dbReference type="SUPFAM" id="SSF143113">
    <property type="entry name" value="NAP-like"/>
    <property type="match status" value="1"/>
</dbReference>
<dbReference type="Pfam" id="PF00956">
    <property type="entry name" value="NAP"/>
    <property type="match status" value="1"/>
</dbReference>
<evidence type="ECO:0000256" key="1">
    <source>
        <dbReference type="ARBA" id="ARBA00009947"/>
    </source>
</evidence>
<dbReference type="AlphaFoldDB" id="A0AA41N599"/>
<comment type="similarity">
    <text evidence="1 2">Belongs to the nucleosome assembly protein (NAP) family.</text>
</comment>
<name>A0AA41N599_SCICA</name>
<dbReference type="PANTHER" id="PTHR11875">
    <property type="entry name" value="TESTIS-SPECIFIC Y-ENCODED PROTEIN"/>
    <property type="match status" value="1"/>
</dbReference>
<accession>A0AA41N599</accession>